<dbReference type="PANTHER" id="PTHR43674">
    <property type="entry name" value="NITRILASE C965.09-RELATED"/>
    <property type="match status" value="1"/>
</dbReference>
<dbReference type="PANTHER" id="PTHR43674:SF16">
    <property type="entry name" value="CARBON-NITROGEN FAMILY, PUTATIVE (AFU_ORTHOLOGUE AFUA_5G02350)-RELATED"/>
    <property type="match status" value="1"/>
</dbReference>
<name>A0AAJ5YPR7_9BASI</name>
<feature type="region of interest" description="Disordered" evidence="2">
    <location>
        <begin position="331"/>
        <end position="379"/>
    </location>
</feature>
<evidence type="ECO:0000313" key="5">
    <source>
        <dbReference type="Proteomes" id="UP001219567"/>
    </source>
</evidence>
<dbReference type="GO" id="GO:0016811">
    <property type="term" value="F:hydrolase activity, acting on carbon-nitrogen (but not peptide) bonds, in linear amides"/>
    <property type="evidence" value="ECO:0007669"/>
    <property type="project" value="TreeGrafter"/>
</dbReference>
<evidence type="ECO:0000259" key="3">
    <source>
        <dbReference type="PROSITE" id="PS50263"/>
    </source>
</evidence>
<organism evidence="4 5">
    <name type="scientific">Malassezia yamatoensis</name>
    <dbReference type="NCBI Taxonomy" id="253288"/>
    <lineage>
        <taxon>Eukaryota</taxon>
        <taxon>Fungi</taxon>
        <taxon>Dikarya</taxon>
        <taxon>Basidiomycota</taxon>
        <taxon>Ustilaginomycotina</taxon>
        <taxon>Malasseziomycetes</taxon>
        <taxon>Malasseziales</taxon>
        <taxon>Malasseziaceae</taxon>
        <taxon>Malassezia</taxon>
    </lineage>
</organism>
<feature type="compositionally biased region" description="Basic and acidic residues" evidence="2">
    <location>
        <begin position="578"/>
        <end position="593"/>
    </location>
</feature>
<dbReference type="InterPro" id="IPR003010">
    <property type="entry name" value="C-N_Hydrolase"/>
</dbReference>
<reference evidence="4 5" key="1">
    <citation type="submission" date="2023-03" db="EMBL/GenBank/DDBJ databases">
        <title>Mating type loci evolution in Malassezia.</title>
        <authorList>
            <person name="Coelho M.A."/>
        </authorList>
    </citation>
    <scope>NUCLEOTIDE SEQUENCE [LARGE SCALE GENOMIC DNA]</scope>
    <source>
        <strain evidence="4 5">CBS 9725</strain>
    </source>
</reference>
<keyword evidence="5" id="KW-1185">Reference proteome</keyword>
<feature type="region of interest" description="Disordered" evidence="2">
    <location>
        <begin position="269"/>
        <end position="298"/>
    </location>
</feature>
<keyword evidence="1" id="KW-0378">Hydrolase</keyword>
<dbReference type="InterPro" id="IPR036526">
    <property type="entry name" value="C-N_Hydrolase_sf"/>
</dbReference>
<accession>A0AAJ5YPR7</accession>
<feature type="region of interest" description="Disordered" evidence="2">
    <location>
        <begin position="497"/>
        <end position="664"/>
    </location>
</feature>
<dbReference type="AlphaFoldDB" id="A0AAJ5YPR7"/>
<dbReference type="Gene3D" id="4.10.60.10">
    <property type="entry name" value="Zinc finger, CCHC-type"/>
    <property type="match status" value="1"/>
</dbReference>
<gene>
    <name evidence="4" type="ORF">MYAM1_000246</name>
</gene>
<feature type="domain" description="CN hydrolase" evidence="3">
    <location>
        <begin position="26"/>
        <end position="333"/>
    </location>
</feature>
<feature type="compositionally biased region" description="Low complexity" evidence="2">
    <location>
        <begin position="441"/>
        <end position="462"/>
    </location>
</feature>
<dbReference type="Gene3D" id="3.60.110.10">
    <property type="entry name" value="Carbon-nitrogen hydrolase"/>
    <property type="match status" value="1"/>
</dbReference>
<protein>
    <recommendedName>
        <fullName evidence="3">CN hydrolase domain-containing protein</fullName>
    </recommendedName>
</protein>
<feature type="compositionally biased region" description="Basic and acidic residues" evidence="2">
    <location>
        <begin position="287"/>
        <end position="298"/>
    </location>
</feature>
<evidence type="ECO:0000256" key="2">
    <source>
        <dbReference type="SAM" id="MobiDB-lite"/>
    </source>
</evidence>
<feature type="region of interest" description="Disordered" evidence="2">
    <location>
        <begin position="407"/>
        <end position="467"/>
    </location>
</feature>
<dbReference type="Proteomes" id="UP001219567">
    <property type="component" value="Chromosome 1"/>
</dbReference>
<feature type="compositionally biased region" description="Basic and acidic residues" evidence="2">
    <location>
        <begin position="412"/>
        <end position="431"/>
    </location>
</feature>
<evidence type="ECO:0000256" key="1">
    <source>
        <dbReference type="ARBA" id="ARBA00022801"/>
    </source>
</evidence>
<sequence length="664" mass="74325">MDLDIPIRGEFVHSNNERDEQNRLHVVLAQVYPNSSEQFSLMDALPKLEALTRKAASEGADVIVFPEYFLTGATHEAWHQARHSDAISGHDIAPWIEDIAAIAERNQVGIVTGSVVQHRSFSFDGQKRNGLYNTTYFIDCKGVVRGIYTKRNLWHAERAILANATDETHSAEDQAASFVFETRRGLVVRAAMVMCWDLMFPEAFRRMLGPLEDGKHKSHLDKPGQWIGPDVVFAPTCWYADDSGDKALAWNPDCEMACLGRAASRSATRASDLGEAEQANSSFVLDTDSRDLPANHDTDFEVDRVEPQAEKSSTGLDLPEHVAIISNEPELPVQPASSDGEFEQIDSNPGSRYYDAEAAEERRQKGTTGRRSMCERCGSTTHPEVSCPTLWRIYTYNTPAEYAERRAKRARHLEARAHRKTERTQRREKSRSGWAAALVQPSDSSGPSESSDSDSSPASSSRRPPPEDWDPALQWCYNCAMSGHHWGDDCFLRRSNPTRPTGEPSPFSEIVASSGPFAKPSHATSVPGDRARMSGATNTARSKRRRSEGSYLPRPSHPHNDQDEDTSDWFSRHQALKHFNDYDSPLSDRDTPRGRSRANYDRLNPIRRNSGRDRSSTPSRDNSFRHGKRSRSSSSPPSRLRKGRHAAQSAPNSPFQPRYRGGYS</sequence>
<proteinExistence type="predicted"/>
<dbReference type="PROSITE" id="PS50263">
    <property type="entry name" value="CN_HYDROLASE"/>
    <property type="match status" value="1"/>
</dbReference>
<dbReference type="SUPFAM" id="SSF56317">
    <property type="entry name" value="Carbon-nitrogen hydrolase"/>
    <property type="match status" value="1"/>
</dbReference>
<dbReference type="EMBL" id="CP119943">
    <property type="protein sequence ID" value="WFC97532.1"/>
    <property type="molecule type" value="Genomic_DNA"/>
</dbReference>
<dbReference type="InterPro" id="IPR050345">
    <property type="entry name" value="Aliph_Amidase/BUP"/>
</dbReference>
<dbReference type="Pfam" id="PF00795">
    <property type="entry name" value="CN_hydrolase"/>
    <property type="match status" value="1"/>
</dbReference>
<evidence type="ECO:0000313" key="4">
    <source>
        <dbReference type="EMBL" id="WFC97532.1"/>
    </source>
</evidence>
<dbReference type="CDD" id="cd07197">
    <property type="entry name" value="nitrilase"/>
    <property type="match status" value="1"/>
</dbReference>